<protein>
    <submittedName>
        <fullName evidence="1">Uncharacterized protein</fullName>
    </submittedName>
</protein>
<sequence>MKKGTTLLFSPGNTRTASLVNKGDFALYGGEFLDNSVPNGLVPLALGDLVHGWSDTLPLDGTWRFAIVPTTTVTGNAPVTLTVKVTG</sequence>
<evidence type="ECO:0000313" key="1">
    <source>
        <dbReference type="EMBL" id="NMP24214.1"/>
    </source>
</evidence>
<organism evidence="1 2">
    <name type="scientific">Sulfobacillus harzensis</name>
    <dbReference type="NCBI Taxonomy" id="2729629"/>
    <lineage>
        <taxon>Bacteria</taxon>
        <taxon>Bacillati</taxon>
        <taxon>Bacillota</taxon>
        <taxon>Clostridia</taxon>
        <taxon>Eubacteriales</taxon>
        <taxon>Clostridiales Family XVII. Incertae Sedis</taxon>
        <taxon>Sulfobacillus</taxon>
    </lineage>
</organism>
<gene>
    <name evidence="1" type="ORF">HIJ39_17925</name>
</gene>
<name>A0A7Y0Q5E4_9FIRM</name>
<dbReference type="RefSeq" id="WP_169102140.1">
    <property type="nucleotide sequence ID" value="NZ_JABBVZ010000092.1"/>
</dbReference>
<reference evidence="1 2" key="1">
    <citation type="submission" date="2020-04" db="EMBL/GenBank/DDBJ databases">
        <authorList>
            <person name="Zhang R."/>
            <person name="Schippers A."/>
        </authorList>
    </citation>
    <scope>NUCLEOTIDE SEQUENCE [LARGE SCALE GENOMIC DNA]</scope>
    <source>
        <strain evidence="1 2">DSM 109850</strain>
    </source>
</reference>
<proteinExistence type="predicted"/>
<evidence type="ECO:0000313" key="2">
    <source>
        <dbReference type="Proteomes" id="UP000533476"/>
    </source>
</evidence>
<dbReference type="AlphaFoldDB" id="A0A7Y0Q5E4"/>
<keyword evidence="2" id="KW-1185">Reference proteome</keyword>
<dbReference type="Proteomes" id="UP000533476">
    <property type="component" value="Unassembled WGS sequence"/>
</dbReference>
<dbReference type="EMBL" id="JABBVZ010000092">
    <property type="protein sequence ID" value="NMP24214.1"/>
    <property type="molecule type" value="Genomic_DNA"/>
</dbReference>
<accession>A0A7Y0Q5E4</accession>
<comment type="caution">
    <text evidence="1">The sequence shown here is derived from an EMBL/GenBank/DDBJ whole genome shotgun (WGS) entry which is preliminary data.</text>
</comment>